<dbReference type="EMBL" id="BKCP01003335">
    <property type="protein sequence ID" value="GER29036.1"/>
    <property type="molecule type" value="Genomic_DNA"/>
</dbReference>
<reference evidence="2" key="1">
    <citation type="journal article" date="2019" name="Curr. Biol.">
        <title>Genome Sequence of Striga asiatica Provides Insight into the Evolution of Plant Parasitism.</title>
        <authorList>
            <person name="Yoshida S."/>
            <person name="Kim S."/>
            <person name="Wafula E.K."/>
            <person name="Tanskanen J."/>
            <person name="Kim Y.M."/>
            <person name="Honaas L."/>
            <person name="Yang Z."/>
            <person name="Spallek T."/>
            <person name="Conn C.E."/>
            <person name="Ichihashi Y."/>
            <person name="Cheong K."/>
            <person name="Cui S."/>
            <person name="Der J.P."/>
            <person name="Gundlach H."/>
            <person name="Jiao Y."/>
            <person name="Hori C."/>
            <person name="Ishida J.K."/>
            <person name="Kasahara H."/>
            <person name="Kiba T."/>
            <person name="Kim M.S."/>
            <person name="Koo N."/>
            <person name="Laohavisit A."/>
            <person name="Lee Y.H."/>
            <person name="Lumba S."/>
            <person name="McCourt P."/>
            <person name="Mortimer J.C."/>
            <person name="Mutuku J.M."/>
            <person name="Nomura T."/>
            <person name="Sasaki-Sekimoto Y."/>
            <person name="Seto Y."/>
            <person name="Wang Y."/>
            <person name="Wakatake T."/>
            <person name="Sakakibara H."/>
            <person name="Demura T."/>
            <person name="Yamaguchi S."/>
            <person name="Yoneyama K."/>
            <person name="Manabe R.I."/>
            <person name="Nelson D.C."/>
            <person name="Schulman A.H."/>
            <person name="Timko M.P."/>
            <person name="dePamphilis C.W."/>
            <person name="Choi D."/>
            <person name="Shirasu K."/>
        </authorList>
    </citation>
    <scope>NUCLEOTIDE SEQUENCE [LARGE SCALE GENOMIC DNA]</scope>
    <source>
        <strain evidence="2">cv. UVA1</strain>
    </source>
</reference>
<evidence type="ECO:0000313" key="2">
    <source>
        <dbReference type="Proteomes" id="UP000325081"/>
    </source>
</evidence>
<dbReference type="Proteomes" id="UP000325081">
    <property type="component" value="Unassembled WGS sequence"/>
</dbReference>
<proteinExistence type="predicted"/>
<name>A0A5A7P921_STRAF</name>
<accession>A0A5A7P921</accession>
<keyword evidence="1" id="KW-0670">Pyruvate</keyword>
<evidence type="ECO:0000313" key="1">
    <source>
        <dbReference type="EMBL" id="GER29036.1"/>
    </source>
</evidence>
<sequence>MSSRTKICRKPFVSHQIFRLGSDALILTRYQFSVPLTRGSDLALGKSCKLLLESARIIASKLGFLLESLGLLLRQCVGGGGGHGGGNGFWNGFGWGWSDGHFLFS</sequence>
<dbReference type="AlphaFoldDB" id="A0A5A7P921"/>
<gene>
    <name evidence="1" type="ORF">STAS_04870</name>
</gene>
<protein>
    <submittedName>
        <fullName evidence="1">Indolepyruvate ferredoxin oxidoreductase</fullName>
    </submittedName>
</protein>
<comment type="caution">
    <text evidence="1">The sequence shown here is derived from an EMBL/GenBank/DDBJ whole genome shotgun (WGS) entry which is preliminary data.</text>
</comment>
<keyword evidence="2" id="KW-1185">Reference proteome</keyword>
<organism evidence="1 2">
    <name type="scientific">Striga asiatica</name>
    <name type="common">Asiatic witchweed</name>
    <name type="synonym">Buchnera asiatica</name>
    <dbReference type="NCBI Taxonomy" id="4170"/>
    <lineage>
        <taxon>Eukaryota</taxon>
        <taxon>Viridiplantae</taxon>
        <taxon>Streptophyta</taxon>
        <taxon>Embryophyta</taxon>
        <taxon>Tracheophyta</taxon>
        <taxon>Spermatophyta</taxon>
        <taxon>Magnoliopsida</taxon>
        <taxon>eudicotyledons</taxon>
        <taxon>Gunneridae</taxon>
        <taxon>Pentapetalae</taxon>
        <taxon>asterids</taxon>
        <taxon>lamiids</taxon>
        <taxon>Lamiales</taxon>
        <taxon>Orobanchaceae</taxon>
        <taxon>Buchnereae</taxon>
        <taxon>Striga</taxon>
    </lineage>
</organism>